<reference evidence="2 3" key="1">
    <citation type="submission" date="2018-06" db="EMBL/GenBank/DDBJ databases">
        <title>Complete genome sequencing of Azospirillum sp. M2T2B2.</title>
        <authorList>
            <person name="Heo J."/>
            <person name="Kim S.-J."/>
            <person name="Kwon S.-W."/>
            <person name="Anandham R."/>
        </authorList>
    </citation>
    <scope>NUCLEOTIDE SEQUENCE [LARGE SCALE GENOMIC DNA]</scope>
    <source>
        <strain evidence="2 3">M2T2B2</strain>
        <plasmid evidence="2 3">unnamed7</plasmid>
    </source>
</reference>
<dbReference type="EMBL" id="CP029831">
    <property type="protein sequence ID" value="AWU96281.1"/>
    <property type="molecule type" value="Genomic_DNA"/>
</dbReference>
<keyword evidence="3" id="KW-1185">Reference proteome</keyword>
<geneLocation type="plasmid" evidence="2 3">
    <name>unnamed7</name>
</geneLocation>
<keyword evidence="2" id="KW-0614">Plasmid</keyword>
<dbReference type="AlphaFoldDB" id="A0A2U9SBC0"/>
<name>A0A2U9SBC0_9PROT</name>
<organism evidence="2 3">
    <name type="scientific">Azospirillum ramasamyi</name>
    <dbReference type="NCBI Taxonomy" id="682998"/>
    <lineage>
        <taxon>Bacteria</taxon>
        <taxon>Pseudomonadati</taxon>
        <taxon>Pseudomonadota</taxon>
        <taxon>Alphaproteobacteria</taxon>
        <taxon>Rhodospirillales</taxon>
        <taxon>Azospirillaceae</taxon>
        <taxon>Azospirillum</taxon>
    </lineage>
</organism>
<dbReference type="OrthoDB" id="8431402at2"/>
<dbReference type="Proteomes" id="UP000249605">
    <property type="component" value="Plasmid unnamed7"/>
</dbReference>
<accession>A0A2U9SBC0</accession>
<sequence length="95" mass="9563">MTSSLLFPLSHGFGTFHTARCDPAAEDGRLFAGLFPNLLPGGATAALSEAVDRMPTAGCCAISCATADASPAPSPPPAPGIEKPSSLAGRGRRKP</sequence>
<proteinExistence type="predicted"/>
<evidence type="ECO:0000256" key="1">
    <source>
        <dbReference type="SAM" id="MobiDB-lite"/>
    </source>
</evidence>
<evidence type="ECO:0000313" key="3">
    <source>
        <dbReference type="Proteomes" id="UP000249605"/>
    </source>
</evidence>
<feature type="region of interest" description="Disordered" evidence="1">
    <location>
        <begin position="67"/>
        <end position="95"/>
    </location>
</feature>
<dbReference type="KEGG" id="azm:DM194_18425"/>
<gene>
    <name evidence="2" type="ORF">DM194_18425</name>
</gene>
<protein>
    <submittedName>
        <fullName evidence="2">Uncharacterized protein</fullName>
    </submittedName>
</protein>
<evidence type="ECO:0000313" key="2">
    <source>
        <dbReference type="EMBL" id="AWU96281.1"/>
    </source>
</evidence>